<dbReference type="InterPro" id="IPR010982">
    <property type="entry name" value="Lambda_DNA-bd_dom_sf"/>
</dbReference>
<dbReference type="EMBL" id="BAAANN010000030">
    <property type="protein sequence ID" value="GAA1978375.1"/>
    <property type="molecule type" value="Genomic_DNA"/>
</dbReference>
<evidence type="ECO:0000259" key="1">
    <source>
        <dbReference type="Pfam" id="PF19054"/>
    </source>
</evidence>
<protein>
    <submittedName>
        <fullName evidence="2">Helix-turn-helix transcriptional regulator</fullName>
    </submittedName>
</protein>
<sequence>MAQQNPQRFELGEMLRTLRERVGVQAKTVEDDLRWYPGKVSRVEQGKRVPVAAEIDRLADLYKLNEGERSTLHLLADAARKRESSAHVADFAQTYVTLERAAIQIDHFDAELIHALVQTEAYARALLDMSLEGQVADLVADRIARQAILARPEPPRLRVLLGEASLHRMVGGADVMREQLDHLLQAGKRPNVSIRILPNSVGAYRTIGVGFKILRLASPNLTRVYIEGMTDATYIHEADETAVYETAFDEVWGKAANNVESGNILRRRIEEID</sequence>
<dbReference type="Gene3D" id="1.10.260.40">
    <property type="entry name" value="lambda repressor-like DNA-binding domains"/>
    <property type="match status" value="1"/>
</dbReference>
<dbReference type="SUPFAM" id="SSF47413">
    <property type="entry name" value="lambda repressor-like DNA-binding domains"/>
    <property type="match status" value="1"/>
</dbReference>
<dbReference type="CDD" id="cd00093">
    <property type="entry name" value="HTH_XRE"/>
    <property type="match status" value="1"/>
</dbReference>
<dbReference type="InterPro" id="IPR001387">
    <property type="entry name" value="Cro/C1-type_HTH"/>
</dbReference>
<dbReference type="Pfam" id="PF13560">
    <property type="entry name" value="HTH_31"/>
    <property type="match status" value="1"/>
</dbReference>
<feature type="domain" description="DUF5753" evidence="1">
    <location>
        <begin position="93"/>
        <end position="266"/>
    </location>
</feature>
<evidence type="ECO:0000313" key="2">
    <source>
        <dbReference type="EMBL" id="GAA1978375.1"/>
    </source>
</evidence>
<keyword evidence="3" id="KW-1185">Reference proteome</keyword>
<proteinExistence type="predicted"/>
<dbReference type="Pfam" id="PF19054">
    <property type="entry name" value="DUF5753"/>
    <property type="match status" value="1"/>
</dbReference>
<dbReference type="InterPro" id="IPR043917">
    <property type="entry name" value="DUF5753"/>
</dbReference>
<comment type="caution">
    <text evidence="2">The sequence shown here is derived from an EMBL/GenBank/DDBJ whole genome shotgun (WGS) entry which is preliminary data.</text>
</comment>
<organism evidence="2 3">
    <name type="scientific">Amycolatopsis minnesotensis</name>
    <dbReference type="NCBI Taxonomy" id="337894"/>
    <lineage>
        <taxon>Bacteria</taxon>
        <taxon>Bacillati</taxon>
        <taxon>Actinomycetota</taxon>
        <taxon>Actinomycetes</taxon>
        <taxon>Pseudonocardiales</taxon>
        <taxon>Pseudonocardiaceae</taxon>
        <taxon>Amycolatopsis</taxon>
    </lineage>
</organism>
<dbReference type="Proteomes" id="UP001501116">
    <property type="component" value="Unassembled WGS sequence"/>
</dbReference>
<name>A0ABN2S0U0_9PSEU</name>
<evidence type="ECO:0000313" key="3">
    <source>
        <dbReference type="Proteomes" id="UP001501116"/>
    </source>
</evidence>
<gene>
    <name evidence="2" type="ORF">GCM10009754_62940</name>
</gene>
<accession>A0ABN2S0U0</accession>
<reference evidence="2 3" key="1">
    <citation type="journal article" date="2019" name="Int. J. Syst. Evol. Microbiol.">
        <title>The Global Catalogue of Microorganisms (GCM) 10K type strain sequencing project: providing services to taxonomists for standard genome sequencing and annotation.</title>
        <authorList>
            <consortium name="The Broad Institute Genomics Platform"/>
            <consortium name="The Broad Institute Genome Sequencing Center for Infectious Disease"/>
            <person name="Wu L."/>
            <person name="Ma J."/>
        </authorList>
    </citation>
    <scope>NUCLEOTIDE SEQUENCE [LARGE SCALE GENOMIC DNA]</scope>
    <source>
        <strain evidence="2 3">JCM 14545</strain>
    </source>
</reference>
<dbReference type="RefSeq" id="WP_344427140.1">
    <property type="nucleotide sequence ID" value="NZ_BAAANN010000030.1"/>
</dbReference>